<keyword evidence="2" id="KW-1185">Reference proteome</keyword>
<sequence length="62" mass="6551">MLINCLSNLISQSSTGSLSVSRVSHSSGSILSQSANQTTIYPEKDKLVANGNVSNARIFPIN</sequence>
<organism evidence="1 2">
    <name type="scientific">Heterostelium pallidum (strain ATCC 26659 / Pp 5 / PN500)</name>
    <name type="common">Cellular slime mold</name>
    <name type="synonym">Polysphondylium pallidum</name>
    <dbReference type="NCBI Taxonomy" id="670386"/>
    <lineage>
        <taxon>Eukaryota</taxon>
        <taxon>Amoebozoa</taxon>
        <taxon>Evosea</taxon>
        <taxon>Eumycetozoa</taxon>
        <taxon>Dictyostelia</taxon>
        <taxon>Acytosteliales</taxon>
        <taxon>Acytosteliaceae</taxon>
        <taxon>Heterostelium</taxon>
    </lineage>
</organism>
<comment type="caution">
    <text evidence="1">The sequence shown here is derived from an EMBL/GenBank/DDBJ whole genome shotgun (WGS) entry which is preliminary data.</text>
</comment>
<name>D3BQK4_HETP5</name>
<gene>
    <name evidence="1" type="ORF">PPL_10189</name>
</gene>
<reference evidence="1 2" key="1">
    <citation type="journal article" date="2011" name="Genome Res.">
        <title>Phylogeny-wide analysis of social amoeba genomes highlights ancient origins for complex intercellular communication.</title>
        <authorList>
            <person name="Heidel A.J."/>
            <person name="Lawal H.M."/>
            <person name="Felder M."/>
            <person name="Schilde C."/>
            <person name="Helps N.R."/>
            <person name="Tunggal B."/>
            <person name="Rivero F."/>
            <person name="John U."/>
            <person name="Schleicher M."/>
            <person name="Eichinger L."/>
            <person name="Platzer M."/>
            <person name="Noegel A.A."/>
            <person name="Schaap P."/>
            <person name="Gloeckner G."/>
        </authorList>
    </citation>
    <scope>NUCLEOTIDE SEQUENCE [LARGE SCALE GENOMIC DNA]</scope>
    <source>
        <strain evidence="2">ATCC 26659 / Pp 5 / PN500</strain>
    </source>
</reference>
<protein>
    <submittedName>
        <fullName evidence="1">Uncharacterized protein</fullName>
    </submittedName>
</protein>
<dbReference type="Proteomes" id="UP000001396">
    <property type="component" value="Unassembled WGS sequence"/>
</dbReference>
<proteinExistence type="predicted"/>
<dbReference type="GeneID" id="31365660"/>
<accession>D3BQK4</accession>
<dbReference type="EMBL" id="ADBJ01000047">
    <property type="protein sequence ID" value="EFA76424.1"/>
    <property type="molecule type" value="Genomic_DNA"/>
</dbReference>
<dbReference type="AlphaFoldDB" id="D3BQK4"/>
<evidence type="ECO:0000313" key="2">
    <source>
        <dbReference type="Proteomes" id="UP000001396"/>
    </source>
</evidence>
<dbReference type="InParanoid" id="D3BQK4"/>
<dbReference type="RefSeq" id="XP_020428556.1">
    <property type="nucleotide sequence ID" value="XM_020580971.1"/>
</dbReference>
<evidence type="ECO:0000313" key="1">
    <source>
        <dbReference type="EMBL" id="EFA76424.1"/>
    </source>
</evidence>